<accession>A0A0K6G5J1</accession>
<dbReference type="SUPFAM" id="SSF81383">
    <property type="entry name" value="F-box domain"/>
    <property type="match status" value="1"/>
</dbReference>
<proteinExistence type="predicted"/>
<feature type="region of interest" description="Disordered" evidence="1">
    <location>
        <begin position="344"/>
        <end position="368"/>
    </location>
</feature>
<feature type="region of interest" description="Disordered" evidence="1">
    <location>
        <begin position="1265"/>
        <end position="1291"/>
    </location>
</feature>
<keyword evidence="3" id="KW-1185">Reference proteome</keyword>
<feature type="compositionally biased region" description="Polar residues" evidence="1">
    <location>
        <begin position="1744"/>
        <end position="1774"/>
    </location>
</feature>
<sequence>MSGWHVVAVTVDESNVRRSPVLDLHDGKEPKEGALVLMHLLSPTFTRSKAPWLAPLELHTQPHSNCSVVPDEILRHIIHFTDFDTYLRLPLVSRYFRSIYLAHPRIGNHTLLRYKGVSPNAESLFRIQSTSSMDSWLAALKRVKVSMPESRKTQTFWKYRTRFYFIEPVIREGLAGMFQRHQTGTKSLTLAPTVLEETKGAHARAFLKLQLFSNLINSDKHPTMRVQALDGIWEMSTRPSVQADAHIETPALHFGNTPNLVPKQDVPPISHDEFLSIFEFLTSLQDAPAVDNGSCATGDGGDLFDDCITHGQPAPDQQNVASDSEQCSEFGDFDIGLDSDEESQSFRASFTSTASRSQHPPQPNPSPNEWFPYESFAMYLADLLFSSRRLHFSREQMWAVLEFARLTGGQNIPRLSALRKTQEKLKARVGDPTCRHVSPGGTTFHLNKISETLKQDFSNPHLRPHMNFLPHIDGSHMSQAWHGYKMVHDIGDDVLTPCLKIGERIYYVNELVRRKRDYFIPLRWITCGPLKELCAIGFHTVESASGLLVCSEKRVVVKVSTFLESFPEMQKRGAVPPFSHTAQEFRAKMPHPLRAVVGSRLVHSIPVIIFMDDASGNSSKQWNKHWSCYLSNAALPREVLQAEYNVRFVSTSPHATPSELMNGIRSSIYDAFCNPTTVFDCLTKEEVLFRPFPLFWAGDNPMQAEHCSSSGLASNKFCRTCEVGGDNNFKQSIEGYRTLFEPGIIRSTTKTRQIIDERLDMVLKPRMIQKVKEHTSDSGIKDPIAQPIIDRLLGLSKDLQKADDSGTRQPRGEADRTLRLEVATVRKTLYMNPLLNMEDLGVDIHLDTPTKILHTILLGVVKYFWAQSVFVIEKDKKLKLNAAYICQYRGSLIGRHFKAIVQVMPFVVYDLFAGNTHIINAWLLLGRLTSMLWYTEIDNIEAYTVELRALIHDFLNRQAPSRDIARRFANMERAKHVCSGGYWKEQKRWVCASPAVRSFPGGSSVFSRLIGIPKPNSTIFGSIHTRVNAIAIPWSELARSVGASHLEAPGGPDDCYTPAVSLVSQSGDTLKAGADILLQDQSFGHVRSIFEHRLANGNTVGYAVIEQYKLGEKKHPLLDMPVVTRSRTMVYVPVVEVECLVNMQHDCATTQKCECTKVTYEIQERERTSKALLRVNHSDQVQFIINIHALHNSLQLRRAIPPELHSRKSQSLEKETIFTAAVEKMKTNKAEKARVAAAKKAAKAMVDEVAIMGLFDDADHGHLEFEEDSETSSNIDEHEEPGPAGQAAPATGSAFDYIDMSNIAPRAALLAFVEGCSEELMLSDESREIALQTAKLSCYLPLDFMVMRLFTHVLEQRQDNSKTKVEDFLLSPTFKTSIKRRIQGGLLDPHIPFYVRGCTARFVRHMRQNPASYELPLVVQKRLLNTKKFSSAVGEILSSFRGELRRKIFSSIEDKADISSTAEKLAIEGYLLSEDHIKQFALLRQLSEDYIKSEADAQAKKAAENLHAQAAHTRTQGRRKKSKVDGAPQKALAFWTYIDAQMRRFQQYTPAKRTEILKKVLRNDRKKYPDPTGQARYFPPANRLLVSQWQADATQAIQAMAEYTLTAAQEGQDAPPTDPRPTQEGEGLGNQEDLPEEEDGPPGEGEEYQSEQGGMGTDDNLQGASHHNYRLKSTPDSGTWLADDPLSQPDEDMAYHHPDERDTPDDTETAPALPRNTNSGSTLGSHISQRPAQPEPLTSVGPIRTTTPGPLNGTLAQNSRNSPFPLSLRTSTPNVPRLPALGAPNVANPNGGGATTRSKTAAANSNARRLPVVEPYNPMGSETAAASVGR</sequence>
<dbReference type="Proteomes" id="UP000044841">
    <property type="component" value="Unassembled WGS sequence"/>
</dbReference>
<evidence type="ECO:0000313" key="2">
    <source>
        <dbReference type="EMBL" id="CUA73509.1"/>
    </source>
</evidence>
<dbReference type="InterPro" id="IPR036047">
    <property type="entry name" value="F-box-like_dom_sf"/>
</dbReference>
<feature type="compositionally biased region" description="Polar residues" evidence="1">
    <location>
        <begin position="1795"/>
        <end position="1807"/>
    </location>
</feature>
<reference evidence="2 3" key="1">
    <citation type="submission" date="2015-07" db="EMBL/GenBank/DDBJ databases">
        <authorList>
            <person name="Noorani M."/>
        </authorList>
    </citation>
    <scope>NUCLEOTIDE SEQUENCE [LARGE SCALE GENOMIC DNA]</scope>
    <source>
        <strain evidence="2">BBA 69670</strain>
    </source>
</reference>
<dbReference type="EMBL" id="CYGV01001392">
    <property type="protein sequence ID" value="CUA73509.1"/>
    <property type="molecule type" value="Genomic_DNA"/>
</dbReference>
<name>A0A0K6G5J1_9AGAM</name>
<feature type="region of interest" description="Disordered" evidence="1">
    <location>
        <begin position="1608"/>
        <end position="1830"/>
    </location>
</feature>
<protein>
    <submittedName>
        <fullName evidence="2">Microtubule-actin cross-linking factor 1</fullName>
    </submittedName>
</protein>
<dbReference type="CDD" id="cd09917">
    <property type="entry name" value="F-box_SF"/>
    <property type="match status" value="1"/>
</dbReference>
<organism evidence="2 3">
    <name type="scientific">Rhizoctonia solani</name>
    <dbReference type="NCBI Taxonomy" id="456999"/>
    <lineage>
        <taxon>Eukaryota</taxon>
        <taxon>Fungi</taxon>
        <taxon>Dikarya</taxon>
        <taxon>Basidiomycota</taxon>
        <taxon>Agaricomycotina</taxon>
        <taxon>Agaricomycetes</taxon>
        <taxon>Cantharellales</taxon>
        <taxon>Ceratobasidiaceae</taxon>
        <taxon>Rhizoctonia</taxon>
    </lineage>
</organism>
<feature type="compositionally biased region" description="Polar residues" evidence="1">
    <location>
        <begin position="345"/>
        <end position="356"/>
    </location>
</feature>
<dbReference type="PANTHER" id="PTHR31912">
    <property type="entry name" value="IP13529P"/>
    <property type="match status" value="1"/>
</dbReference>
<evidence type="ECO:0000313" key="3">
    <source>
        <dbReference type="Proteomes" id="UP000044841"/>
    </source>
</evidence>
<dbReference type="PANTHER" id="PTHR31912:SF34">
    <property type="entry name" value="NOTOCHORD-RELATED PROTEIN"/>
    <property type="match status" value="1"/>
</dbReference>
<feature type="compositionally biased region" description="Acidic residues" evidence="1">
    <location>
        <begin position="1633"/>
        <end position="1649"/>
    </location>
</feature>
<gene>
    <name evidence="2" type="ORF">RSOLAG22IIIB_10853</name>
</gene>
<evidence type="ECO:0000256" key="1">
    <source>
        <dbReference type="SAM" id="MobiDB-lite"/>
    </source>
</evidence>
<feature type="compositionally biased region" description="Polar residues" evidence="1">
    <location>
        <begin position="1715"/>
        <end position="1731"/>
    </location>
</feature>
<feature type="compositionally biased region" description="Low complexity" evidence="1">
    <location>
        <begin position="1778"/>
        <end position="1789"/>
    </location>
</feature>
<feature type="compositionally biased region" description="Low complexity" evidence="1">
    <location>
        <begin position="1282"/>
        <end position="1291"/>
    </location>
</feature>